<proteinExistence type="predicted"/>
<dbReference type="EMBL" id="ACBX02000014">
    <property type="protein sequence ID" value="EFB35689.1"/>
    <property type="molecule type" value="Genomic_DNA"/>
</dbReference>
<name>D1PCN7_9BACT</name>
<dbReference type="Proteomes" id="UP000004477">
    <property type="component" value="Unassembled WGS sequence"/>
</dbReference>
<comment type="caution">
    <text evidence="1">The sequence shown here is derived from an EMBL/GenBank/DDBJ whole genome shotgun (WGS) entry which is preliminary data.</text>
</comment>
<dbReference type="HOGENOM" id="CLU_3064735_0_0_10"/>
<dbReference type="AlphaFoldDB" id="D1PCN7"/>
<reference evidence="1" key="1">
    <citation type="submission" date="2009-11" db="EMBL/GenBank/DDBJ databases">
        <authorList>
            <person name="Weinstock G."/>
            <person name="Sodergren E."/>
            <person name="Clifton S."/>
            <person name="Fulton L."/>
            <person name="Fulton B."/>
            <person name="Courtney L."/>
            <person name="Fronick C."/>
            <person name="Harrison M."/>
            <person name="Strong C."/>
            <person name="Farmer C."/>
            <person name="Delahaunty K."/>
            <person name="Markovic C."/>
            <person name="Hall O."/>
            <person name="Minx P."/>
            <person name="Tomlinson C."/>
            <person name="Mitreva M."/>
            <person name="Nelson J."/>
            <person name="Hou S."/>
            <person name="Wollam A."/>
            <person name="Pepin K.H."/>
            <person name="Johnson M."/>
            <person name="Bhonagiri V."/>
            <person name="Nash W.E."/>
            <person name="Warren W."/>
            <person name="Chinwalla A."/>
            <person name="Mardis E.R."/>
            <person name="Wilson R.K."/>
        </authorList>
    </citation>
    <scope>NUCLEOTIDE SEQUENCE [LARGE SCALE GENOMIC DNA]</scope>
    <source>
        <strain evidence="1">DSM 18205</strain>
    </source>
</reference>
<sequence length="53" mass="6222">MILFLQRYAFLLKEARIYWKMFEGEGDKNKKGVSSLARCMGQEGYTFLYYGLG</sequence>
<evidence type="ECO:0000313" key="2">
    <source>
        <dbReference type="Proteomes" id="UP000004477"/>
    </source>
</evidence>
<organism evidence="1 2">
    <name type="scientific">Segatella copri DSM 18205</name>
    <dbReference type="NCBI Taxonomy" id="537011"/>
    <lineage>
        <taxon>Bacteria</taxon>
        <taxon>Pseudomonadati</taxon>
        <taxon>Bacteroidota</taxon>
        <taxon>Bacteroidia</taxon>
        <taxon>Bacteroidales</taxon>
        <taxon>Prevotellaceae</taxon>
        <taxon>Segatella</taxon>
    </lineage>
</organism>
<gene>
    <name evidence="1" type="ORF">PREVCOP_04971</name>
</gene>
<keyword evidence="2" id="KW-1185">Reference proteome</keyword>
<protein>
    <submittedName>
        <fullName evidence="1">Uncharacterized protein</fullName>
    </submittedName>
</protein>
<dbReference type="PaxDb" id="537011-PREVCOP_04971"/>
<accession>D1PCN7</accession>
<evidence type="ECO:0000313" key="1">
    <source>
        <dbReference type="EMBL" id="EFB35689.1"/>
    </source>
</evidence>